<dbReference type="SMART" id="SM01027">
    <property type="entry name" value="Beta-Casp"/>
    <property type="match status" value="1"/>
</dbReference>
<dbReference type="GO" id="GO:0003723">
    <property type="term" value="F:RNA binding"/>
    <property type="evidence" value="ECO:0007669"/>
    <property type="project" value="UniProtKB-KW"/>
</dbReference>
<dbReference type="CDD" id="cd16293">
    <property type="entry name" value="CPSF2-like_MBL-fold"/>
    <property type="match status" value="1"/>
</dbReference>
<dbReference type="InterPro" id="IPR035639">
    <property type="entry name" value="CPSF2_MBL"/>
</dbReference>
<reference evidence="7 8" key="1">
    <citation type="journal article" date="2014" name="Genome Biol. Evol.">
        <title>The genome of the myxosporean Thelohanellus kitauei shows adaptations to nutrient acquisition within its fish host.</title>
        <authorList>
            <person name="Yang Y."/>
            <person name="Xiong J."/>
            <person name="Zhou Z."/>
            <person name="Huo F."/>
            <person name="Miao W."/>
            <person name="Ran C."/>
            <person name="Liu Y."/>
            <person name="Zhang J."/>
            <person name="Feng J."/>
            <person name="Wang M."/>
            <person name="Wang M."/>
            <person name="Wang L."/>
            <person name="Yao B."/>
        </authorList>
    </citation>
    <scope>NUCLEOTIDE SEQUENCE [LARGE SCALE GENOMIC DNA]</scope>
    <source>
        <strain evidence="7">Wuqing</strain>
    </source>
</reference>
<dbReference type="GO" id="GO:0005847">
    <property type="term" value="C:mRNA cleavage and polyadenylation specificity factor complex"/>
    <property type="evidence" value="ECO:0007669"/>
    <property type="project" value="InterPro"/>
</dbReference>
<dbReference type="InterPro" id="IPR036866">
    <property type="entry name" value="RibonucZ/Hydroxyglut_hydro"/>
</dbReference>
<dbReference type="Proteomes" id="UP000031668">
    <property type="component" value="Unassembled WGS sequence"/>
</dbReference>
<evidence type="ECO:0000256" key="5">
    <source>
        <dbReference type="RuleBase" id="RU365006"/>
    </source>
</evidence>
<evidence type="ECO:0000259" key="6">
    <source>
        <dbReference type="SMART" id="SM01027"/>
    </source>
</evidence>
<gene>
    <name evidence="7" type="ORF">RF11_08565</name>
</gene>
<proteinExistence type="inferred from homology"/>
<dbReference type="Gene3D" id="3.60.15.10">
    <property type="entry name" value="Ribonuclease Z/Hydroxyacylglutathione hydrolase-like"/>
    <property type="match status" value="1"/>
</dbReference>
<evidence type="ECO:0000256" key="1">
    <source>
        <dbReference type="ARBA" id="ARBA00004123"/>
    </source>
</evidence>
<dbReference type="InterPro" id="IPR025069">
    <property type="entry name" value="Cpsf2_C"/>
</dbReference>
<accession>A0A0C2I8Y1</accession>
<keyword evidence="5" id="KW-0694">RNA-binding</keyword>
<dbReference type="PANTHER" id="PTHR45922">
    <property type="entry name" value="CLEAVAGE AND POLYADENYLATION SPECIFICITY FACTOR SUBUNIT 2"/>
    <property type="match status" value="1"/>
</dbReference>
<comment type="subcellular location">
    <subcellularLocation>
        <location evidence="1 5">Nucleus</location>
    </subcellularLocation>
</comment>
<dbReference type="SUPFAM" id="SSF56281">
    <property type="entry name" value="Metallo-hydrolase/oxidoreductase"/>
    <property type="match status" value="1"/>
</dbReference>
<dbReference type="InterPro" id="IPR022712">
    <property type="entry name" value="Beta_Casp"/>
</dbReference>
<comment type="similarity">
    <text evidence="2 5">Belongs to the metallo-beta-lactamase superfamily. RNA-metabolizing metallo-beta-lactamase-like family. CPSF2/YSH1 subfamily.</text>
</comment>
<dbReference type="Pfam" id="PF10996">
    <property type="entry name" value="Beta-Casp"/>
    <property type="match status" value="1"/>
</dbReference>
<sequence>MSNEVEFTPLFDSDGVGPLCHLLEVENIKILLDCGWDIDTNPAILSPIAKIAHEIEIVLLSACDFRYIGAYPYLFGRHGLTCPSYATHPVSKMGHLLLYDYYQSMFEVHDPNFTLDQVDESFKHITQVKFSQKIYLRSSGFRISVTAIPSGMSIGSSMWLVEIDGGESRVVYAPHVNHQNDRHLNAMPIDIIIKPTVFITSSIVMNRSFVKKSTKETEIKDLVTDTIKAQGNVMIVTDTSARSLEMLLLINEIRESDELFTGAEFYFVSHVSHHVVEFAKFQLEWMNSTLLKNFQMNSKNPFSLGSLNTPHNFEALNPSRPSVILVSDICIERGKGFKFFASFLSSPSNCVIFTKPKHFKLNYGQVIDVEITERVLDFSKSYQNNPATLDGVELASTDDEAELESAQNVSRLQKPKFIYSGVNSRLPWDAYGEDINPNNFLPVNEGLNSKQISFKSQGLVEALSNVKCLLFINLVDPSVIPFTFGSETLTIQVKYTLKLFRAKLVDILMDGLIDSDSLCSIIKMISPRNLIVINGSQEDNEKLKNYAISQQINTFTPEVIKKIRIVDDKKLLQVSFQEPLASSLNFVECKGHQVSWIDFMIKKSSRSNTATSFALQCTNDNATHSSLFLNEIKLSELSQLLIQHGYNVRFKNGILLYKNGKVAIRKKKSGDISLSGTLSKEYFEIRKLIYSQLCII</sequence>
<comment type="caution">
    <text evidence="7">The sequence shown here is derived from an EMBL/GenBank/DDBJ whole genome shotgun (WGS) entry which is preliminary data.</text>
</comment>
<evidence type="ECO:0000256" key="3">
    <source>
        <dbReference type="ARBA" id="ARBA00022664"/>
    </source>
</evidence>
<dbReference type="Pfam" id="PF13299">
    <property type="entry name" value="CPSF100_C"/>
    <property type="match status" value="1"/>
</dbReference>
<dbReference type="InterPro" id="IPR027075">
    <property type="entry name" value="CPSF2"/>
</dbReference>
<dbReference type="OMA" id="CGWNDEF"/>
<dbReference type="PANTHER" id="PTHR45922:SF1">
    <property type="entry name" value="CLEAVAGE AND POLYADENYLATION SPECIFICITY FACTOR SUBUNIT 2"/>
    <property type="match status" value="1"/>
</dbReference>
<keyword evidence="3 5" id="KW-0507">mRNA processing</keyword>
<dbReference type="AlphaFoldDB" id="A0A0C2I8Y1"/>
<dbReference type="EMBL" id="JWZT01005293">
    <property type="protein sequence ID" value="KII61653.1"/>
    <property type="molecule type" value="Genomic_DNA"/>
</dbReference>
<protein>
    <recommendedName>
        <fullName evidence="5">Cleavage and polyadenylation specificity factor subunit 2</fullName>
    </recommendedName>
    <alternativeName>
        <fullName evidence="5">Cleavage and polyadenylation specificity factor 100 kDa subunit</fullName>
    </alternativeName>
</protein>
<keyword evidence="8" id="KW-1185">Reference proteome</keyword>
<evidence type="ECO:0000256" key="2">
    <source>
        <dbReference type="ARBA" id="ARBA00010624"/>
    </source>
</evidence>
<feature type="domain" description="Beta-Casp" evidence="6">
    <location>
        <begin position="243"/>
        <end position="367"/>
    </location>
</feature>
<dbReference type="OrthoDB" id="64353at2759"/>
<dbReference type="InterPro" id="IPR001279">
    <property type="entry name" value="Metallo-B-lactamas"/>
</dbReference>
<evidence type="ECO:0000256" key="4">
    <source>
        <dbReference type="ARBA" id="ARBA00023242"/>
    </source>
</evidence>
<evidence type="ECO:0000313" key="7">
    <source>
        <dbReference type="EMBL" id="KII61653.1"/>
    </source>
</evidence>
<name>A0A0C2I8Y1_THEKT</name>
<evidence type="ECO:0000313" key="8">
    <source>
        <dbReference type="Proteomes" id="UP000031668"/>
    </source>
</evidence>
<dbReference type="Pfam" id="PF16661">
    <property type="entry name" value="Lactamase_B_6"/>
    <property type="match status" value="1"/>
</dbReference>
<dbReference type="GO" id="GO:0006398">
    <property type="term" value="P:mRNA 3'-end processing by stem-loop binding and cleavage"/>
    <property type="evidence" value="ECO:0007669"/>
    <property type="project" value="InterPro"/>
</dbReference>
<keyword evidence="4 5" id="KW-0539">Nucleus</keyword>
<organism evidence="7 8">
    <name type="scientific">Thelohanellus kitauei</name>
    <name type="common">Myxosporean</name>
    <dbReference type="NCBI Taxonomy" id="669202"/>
    <lineage>
        <taxon>Eukaryota</taxon>
        <taxon>Metazoa</taxon>
        <taxon>Cnidaria</taxon>
        <taxon>Myxozoa</taxon>
        <taxon>Myxosporea</taxon>
        <taxon>Bivalvulida</taxon>
        <taxon>Platysporina</taxon>
        <taxon>Myxobolidae</taxon>
        <taxon>Thelohanellus</taxon>
    </lineage>
</organism>